<dbReference type="Proteomes" id="UP000698800">
    <property type="component" value="Unassembled WGS sequence"/>
</dbReference>
<evidence type="ECO:0000259" key="6">
    <source>
        <dbReference type="Pfam" id="PF13813"/>
    </source>
</evidence>
<evidence type="ECO:0000313" key="8">
    <source>
        <dbReference type="Proteomes" id="UP000698800"/>
    </source>
</evidence>
<dbReference type="InterPro" id="IPR032805">
    <property type="entry name" value="Wax_synthase_dom"/>
</dbReference>
<protein>
    <recommendedName>
        <fullName evidence="6">Wax synthase domain-containing protein</fullName>
    </recommendedName>
</protein>
<dbReference type="Pfam" id="PF13813">
    <property type="entry name" value="MBOAT_2"/>
    <property type="match status" value="1"/>
</dbReference>
<evidence type="ECO:0000256" key="3">
    <source>
        <dbReference type="ARBA" id="ARBA00022989"/>
    </source>
</evidence>
<comment type="caution">
    <text evidence="7">The sequence shown here is derived from an EMBL/GenBank/DDBJ whole genome shotgun (WGS) entry which is preliminary data.</text>
</comment>
<dbReference type="OrthoDB" id="1077582at2759"/>
<gene>
    <name evidence="7" type="ORF">FGG08_005509</name>
</gene>
<dbReference type="AlphaFoldDB" id="A0A9P8I9B2"/>
<evidence type="ECO:0000256" key="5">
    <source>
        <dbReference type="SAM" id="Phobius"/>
    </source>
</evidence>
<feature type="transmembrane region" description="Helical" evidence="5">
    <location>
        <begin position="38"/>
        <end position="57"/>
    </location>
</feature>
<proteinExistence type="predicted"/>
<organism evidence="7 8">
    <name type="scientific">Glutinoglossum americanum</name>
    <dbReference type="NCBI Taxonomy" id="1670608"/>
    <lineage>
        <taxon>Eukaryota</taxon>
        <taxon>Fungi</taxon>
        <taxon>Dikarya</taxon>
        <taxon>Ascomycota</taxon>
        <taxon>Pezizomycotina</taxon>
        <taxon>Geoglossomycetes</taxon>
        <taxon>Geoglossales</taxon>
        <taxon>Geoglossaceae</taxon>
        <taxon>Glutinoglossum</taxon>
    </lineage>
</organism>
<keyword evidence="2 5" id="KW-0812">Transmembrane</keyword>
<reference evidence="7" key="1">
    <citation type="submission" date="2021-03" db="EMBL/GenBank/DDBJ databases">
        <title>Comparative genomics and phylogenomic investigation of the class Geoglossomycetes provide insights into ecological specialization and systematics.</title>
        <authorList>
            <person name="Melie T."/>
            <person name="Pirro S."/>
            <person name="Miller A.N."/>
            <person name="Quandt A."/>
        </authorList>
    </citation>
    <scope>NUCLEOTIDE SEQUENCE</scope>
    <source>
        <strain evidence="7">GBOQ0MN5Z8</strain>
    </source>
</reference>
<feature type="domain" description="Wax synthase" evidence="6">
    <location>
        <begin position="3"/>
        <end position="68"/>
    </location>
</feature>
<name>A0A9P8I9B2_9PEZI</name>
<keyword evidence="8" id="KW-1185">Reference proteome</keyword>
<evidence type="ECO:0000256" key="1">
    <source>
        <dbReference type="ARBA" id="ARBA00004141"/>
    </source>
</evidence>
<accession>A0A9P8I9B2</accession>
<keyword evidence="3 5" id="KW-1133">Transmembrane helix</keyword>
<sequence length="144" mass="16321">MLRTWHQLLRRVVSSFGRSAVRLLGFRRGTNASSYTQLYVGFFVSALIHLVAAFFMIRRDSGEMRFFMSQAVAITVEDMVIAAAKKLGIRPAGWLAKTIGYLWVIGWFSYILRGWIGGVIAAGMWIPWALPYSPVLRMMELLSV</sequence>
<dbReference type="GO" id="GO:0016020">
    <property type="term" value="C:membrane"/>
    <property type="evidence" value="ECO:0007669"/>
    <property type="project" value="UniProtKB-SubCell"/>
</dbReference>
<feature type="transmembrane region" description="Helical" evidence="5">
    <location>
        <begin position="100"/>
        <end position="128"/>
    </location>
</feature>
<dbReference type="EMBL" id="JAGHQL010000132">
    <property type="protein sequence ID" value="KAH0537761.1"/>
    <property type="molecule type" value="Genomic_DNA"/>
</dbReference>
<evidence type="ECO:0000256" key="4">
    <source>
        <dbReference type="ARBA" id="ARBA00023136"/>
    </source>
</evidence>
<keyword evidence="4 5" id="KW-0472">Membrane</keyword>
<comment type="subcellular location">
    <subcellularLocation>
        <location evidence="1">Membrane</location>
        <topology evidence="1">Multi-pass membrane protein</topology>
    </subcellularLocation>
</comment>
<evidence type="ECO:0000313" key="7">
    <source>
        <dbReference type="EMBL" id="KAH0537761.1"/>
    </source>
</evidence>
<evidence type="ECO:0000256" key="2">
    <source>
        <dbReference type="ARBA" id="ARBA00022692"/>
    </source>
</evidence>